<dbReference type="AlphaFoldDB" id="A0A078ARF2"/>
<evidence type="ECO:0000313" key="4">
    <source>
        <dbReference type="Proteomes" id="UP000039865"/>
    </source>
</evidence>
<dbReference type="EMBL" id="CCKQ01011840">
    <property type="protein sequence ID" value="CDW83423.1"/>
    <property type="molecule type" value="Genomic_DNA"/>
</dbReference>
<protein>
    <submittedName>
        <fullName evidence="3">Uncharacterized protein</fullName>
    </submittedName>
</protein>
<keyword evidence="4" id="KW-1185">Reference proteome</keyword>
<accession>A0A078ARF2</accession>
<proteinExistence type="predicted"/>
<feature type="compositionally biased region" description="Polar residues" evidence="2">
    <location>
        <begin position="210"/>
        <end position="225"/>
    </location>
</feature>
<name>A0A078ARF2_STYLE</name>
<dbReference type="InParanoid" id="A0A078ARF2"/>
<evidence type="ECO:0000256" key="1">
    <source>
        <dbReference type="SAM" id="Coils"/>
    </source>
</evidence>
<feature type="compositionally biased region" description="Polar residues" evidence="2">
    <location>
        <begin position="351"/>
        <end position="375"/>
    </location>
</feature>
<reference evidence="3 4" key="1">
    <citation type="submission" date="2014-06" db="EMBL/GenBank/DDBJ databases">
        <authorList>
            <person name="Swart Estienne"/>
        </authorList>
    </citation>
    <scope>NUCLEOTIDE SEQUENCE [LARGE SCALE GENOMIC DNA]</scope>
    <source>
        <strain evidence="3 4">130c</strain>
    </source>
</reference>
<keyword evidence="1" id="KW-0175">Coiled coil</keyword>
<dbReference type="Proteomes" id="UP000039865">
    <property type="component" value="Unassembled WGS sequence"/>
</dbReference>
<evidence type="ECO:0000313" key="3">
    <source>
        <dbReference type="EMBL" id="CDW83423.1"/>
    </source>
</evidence>
<evidence type="ECO:0000256" key="2">
    <source>
        <dbReference type="SAM" id="MobiDB-lite"/>
    </source>
</evidence>
<gene>
    <name evidence="3" type="primary">Contig2825.g3032</name>
    <name evidence="3" type="ORF">STYLEM_12469</name>
</gene>
<feature type="region of interest" description="Disordered" evidence="2">
    <location>
        <begin position="346"/>
        <end position="392"/>
    </location>
</feature>
<feature type="region of interest" description="Disordered" evidence="2">
    <location>
        <begin position="203"/>
        <end position="233"/>
    </location>
</feature>
<organism evidence="3 4">
    <name type="scientific">Stylonychia lemnae</name>
    <name type="common">Ciliate</name>
    <dbReference type="NCBI Taxonomy" id="5949"/>
    <lineage>
        <taxon>Eukaryota</taxon>
        <taxon>Sar</taxon>
        <taxon>Alveolata</taxon>
        <taxon>Ciliophora</taxon>
        <taxon>Intramacronucleata</taxon>
        <taxon>Spirotrichea</taxon>
        <taxon>Stichotrichia</taxon>
        <taxon>Sporadotrichida</taxon>
        <taxon>Oxytrichidae</taxon>
        <taxon>Stylonychinae</taxon>
        <taxon>Stylonychia</taxon>
    </lineage>
</organism>
<feature type="coiled-coil region" evidence="1">
    <location>
        <begin position="275"/>
        <end position="327"/>
    </location>
</feature>
<sequence>MLKTPKNLHQSFDLHSQKSFNFAEEDQAFDIKECDSLMDRLREIEMDLQTPYLEKKSQQHRSVASGRQLEFDIEDELKSAINEISEREKTCKQILQICQFFANQCQKFSTSTIDQTDLIAELQRTNISLQIQNDQIIKEVTDMVLKVSTLEQEIQEQQKLIRELQESNRLKVQEIKSLNTDNKLLKNSEKLLTSQLKYIERGDAEKSDTSHTVPKSTMNTSQQHFSFKDEEKENKPTLLNKYDKNSSASIEQLIQQKDFQIEQQSKKIKGMIAEIQEKDKTILKQQDKIKSLELQNSNLKQECQQLKTKLETIAREKEEEHKTLMDQQAAAIRTRKNSKNSLVQLEKPFVTNPSPNGSESGISPLNKQFADNDSFNGEDIRDNNSSPLSHAFFNDSPSLNSFKGFTLYQTNNESQHQYQTQTTQNQYFTSKQDSSKKCSCQSSSPAVSSKPKSSKNLNLYQDFDELVRESSIIDNHEDEIEKRLAEPTLMVTKKRSNTFIKTKRVDAEVEFFKMLVLAYKLNFPEMSKICQINSEKLYQRAKKEGVTFYKYHEWIEKQMNAQTLSVLYSFTKLYNGDDDNESQNLNDSSFIQGNRERRMSRIEKLKIRKQQISQAINDQRCIIM</sequence>
<feature type="coiled-coil region" evidence="1">
    <location>
        <begin position="119"/>
        <end position="181"/>
    </location>
</feature>
<dbReference type="OrthoDB" id="313579at2759"/>